<dbReference type="PANTHER" id="PTHR42879">
    <property type="entry name" value="3-OXOACYL-(ACYL-CARRIER-PROTEIN) REDUCTASE"/>
    <property type="match status" value="1"/>
</dbReference>
<name>A0A5S5DNJ8_9SPHI</name>
<dbReference type="OrthoDB" id="9804774at2"/>
<dbReference type="InterPro" id="IPR036291">
    <property type="entry name" value="NAD(P)-bd_dom_sf"/>
</dbReference>
<evidence type="ECO:0000313" key="3">
    <source>
        <dbReference type="Proteomes" id="UP000325105"/>
    </source>
</evidence>
<protein>
    <submittedName>
        <fullName evidence="2">3-oxoacyl-[acyl-carrier protein] reductase</fullName>
    </submittedName>
</protein>
<dbReference type="Proteomes" id="UP000325105">
    <property type="component" value="Unassembled WGS sequence"/>
</dbReference>
<dbReference type="InterPro" id="IPR050259">
    <property type="entry name" value="SDR"/>
</dbReference>
<dbReference type="PRINTS" id="PR00081">
    <property type="entry name" value="GDHRDH"/>
</dbReference>
<dbReference type="AlphaFoldDB" id="A0A5S5DNJ8"/>
<dbReference type="EMBL" id="VNHX01000003">
    <property type="protein sequence ID" value="TYP97234.1"/>
    <property type="molecule type" value="Genomic_DNA"/>
</dbReference>
<keyword evidence="3" id="KW-1185">Reference proteome</keyword>
<evidence type="ECO:0000313" key="2">
    <source>
        <dbReference type="EMBL" id="TYP97234.1"/>
    </source>
</evidence>
<gene>
    <name evidence="2" type="ORF">BC792_103160</name>
</gene>
<dbReference type="PANTHER" id="PTHR42879:SF6">
    <property type="entry name" value="NADPH-DEPENDENT REDUCTASE BACG"/>
    <property type="match status" value="1"/>
</dbReference>
<evidence type="ECO:0000256" key="1">
    <source>
        <dbReference type="ARBA" id="ARBA00006484"/>
    </source>
</evidence>
<dbReference type="RefSeq" id="WP_148907625.1">
    <property type="nucleotide sequence ID" value="NZ_VNHX01000003.1"/>
</dbReference>
<reference evidence="2 3" key="1">
    <citation type="submission" date="2019-07" db="EMBL/GenBank/DDBJ databases">
        <title>Genomic Encyclopedia of Archaeal and Bacterial Type Strains, Phase II (KMG-II): from individual species to whole genera.</title>
        <authorList>
            <person name="Goeker M."/>
        </authorList>
    </citation>
    <scope>NUCLEOTIDE SEQUENCE [LARGE SCALE GENOMIC DNA]</scope>
    <source>
        <strain evidence="2 3">DSM 18850</strain>
    </source>
</reference>
<dbReference type="InterPro" id="IPR002347">
    <property type="entry name" value="SDR_fam"/>
</dbReference>
<dbReference type="CDD" id="cd05344">
    <property type="entry name" value="BKR_like_SDR_like"/>
    <property type="match status" value="1"/>
</dbReference>
<comment type="caution">
    <text evidence="2">The sequence shown here is derived from an EMBL/GenBank/DDBJ whole genome shotgun (WGS) entry which is preliminary data.</text>
</comment>
<dbReference type="Gene3D" id="3.40.50.720">
    <property type="entry name" value="NAD(P)-binding Rossmann-like Domain"/>
    <property type="match status" value="1"/>
</dbReference>
<organism evidence="2 3">
    <name type="scientific">Sphingobacterium allocomposti</name>
    <dbReference type="NCBI Taxonomy" id="415956"/>
    <lineage>
        <taxon>Bacteria</taxon>
        <taxon>Pseudomonadati</taxon>
        <taxon>Bacteroidota</taxon>
        <taxon>Sphingobacteriia</taxon>
        <taxon>Sphingobacteriales</taxon>
        <taxon>Sphingobacteriaceae</taxon>
        <taxon>Sphingobacterium</taxon>
    </lineage>
</organism>
<dbReference type="SUPFAM" id="SSF51735">
    <property type="entry name" value="NAD(P)-binding Rossmann-fold domains"/>
    <property type="match status" value="1"/>
</dbReference>
<comment type="similarity">
    <text evidence="1">Belongs to the short-chain dehydrogenases/reductases (SDR) family.</text>
</comment>
<sequence length="262" mass="28271">MNITLTGKTALVGGSSAGIGKAIAQQLAASGASVVLMARSEDRLKAALKELPVDQEQHHRYIVTDFEDYDQHHKCMARFFSVNHVDILVNNTNGPAAGGVFTKTETDYQRAFELLFQNAVNTTRLALPHMRNQGFGRIINVSSMTVKEPSATLVLSNTMRTALVSWSKTLASAVASDGITVNSILTGFFDTDRLNSLLKQQADDTGIPFDELKRRRIEAIPVKRLGDPREYGSLVAFLASEYASFLTGAAIPLDGGAAAGLL</sequence>
<proteinExistence type="inferred from homology"/>
<accession>A0A5S5DNJ8</accession>
<dbReference type="Pfam" id="PF13561">
    <property type="entry name" value="adh_short_C2"/>
    <property type="match status" value="1"/>
</dbReference>